<reference evidence="4" key="1">
    <citation type="journal article" date="2012" name="Nature">
        <title>A physical, genetic and functional sequence assembly of the barley genome.</title>
        <authorList>
            <consortium name="The International Barley Genome Sequencing Consortium"/>
            <person name="Mayer K.F."/>
            <person name="Waugh R."/>
            <person name="Brown J.W."/>
            <person name="Schulman A."/>
            <person name="Langridge P."/>
            <person name="Platzer M."/>
            <person name="Fincher G.B."/>
            <person name="Muehlbauer G.J."/>
            <person name="Sato K."/>
            <person name="Close T.J."/>
            <person name="Wise R.P."/>
            <person name="Stein N."/>
        </authorList>
    </citation>
    <scope>NUCLEOTIDE SEQUENCE [LARGE SCALE GENOMIC DNA]</scope>
    <source>
        <strain evidence="4">cv. Morex</strain>
    </source>
</reference>
<feature type="compositionally biased region" description="Basic residues" evidence="1">
    <location>
        <begin position="130"/>
        <end position="143"/>
    </location>
</feature>
<dbReference type="PROSITE" id="PS51257">
    <property type="entry name" value="PROKAR_LIPOPROTEIN"/>
    <property type="match status" value="1"/>
</dbReference>
<protein>
    <recommendedName>
        <fullName evidence="5">Hexosyltransferase</fullName>
    </recommendedName>
</protein>
<dbReference type="AlphaFoldDB" id="A0A8I6YKD3"/>
<evidence type="ECO:0000256" key="1">
    <source>
        <dbReference type="SAM" id="MobiDB-lite"/>
    </source>
</evidence>
<dbReference type="UniPathway" id="UPA00378"/>
<evidence type="ECO:0000256" key="2">
    <source>
        <dbReference type="SAM" id="Phobius"/>
    </source>
</evidence>
<evidence type="ECO:0000313" key="4">
    <source>
        <dbReference type="Proteomes" id="UP000011116"/>
    </source>
</evidence>
<keyword evidence="2" id="KW-0812">Transmembrane</keyword>
<accession>A0A8I6YKD3</accession>
<keyword evidence="2" id="KW-0472">Membrane</keyword>
<evidence type="ECO:0008006" key="5">
    <source>
        <dbReference type="Google" id="ProtNLM"/>
    </source>
</evidence>
<evidence type="ECO:0000313" key="3">
    <source>
        <dbReference type="EnsemblPlants" id="HORVU.MOREX.r3.7HG0745400.1.CDS1"/>
    </source>
</evidence>
<reference evidence="3" key="2">
    <citation type="submission" date="2020-10" db="EMBL/GenBank/DDBJ databases">
        <authorList>
            <person name="Scholz U."/>
            <person name="Mascher M."/>
            <person name="Fiebig A."/>
        </authorList>
    </citation>
    <scope>NUCLEOTIDE SEQUENCE [LARGE SCALE GENOMIC DNA]</scope>
    <source>
        <strain evidence="3">cv. Morex</strain>
    </source>
</reference>
<proteinExistence type="predicted"/>
<dbReference type="Proteomes" id="UP000011116">
    <property type="component" value="Chromosome 7H"/>
</dbReference>
<organism evidence="3 4">
    <name type="scientific">Hordeum vulgare subsp. vulgare</name>
    <name type="common">Domesticated barley</name>
    <dbReference type="NCBI Taxonomy" id="112509"/>
    <lineage>
        <taxon>Eukaryota</taxon>
        <taxon>Viridiplantae</taxon>
        <taxon>Streptophyta</taxon>
        <taxon>Embryophyta</taxon>
        <taxon>Tracheophyta</taxon>
        <taxon>Spermatophyta</taxon>
        <taxon>Magnoliopsida</taxon>
        <taxon>Liliopsida</taxon>
        <taxon>Poales</taxon>
        <taxon>Poaceae</taxon>
        <taxon>BOP clade</taxon>
        <taxon>Pooideae</taxon>
        <taxon>Triticodae</taxon>
        <taxon>Triticeae</taxon>
        <taxon>Hordeinae</taxon>
        <taxon>Hordeum</taxon>
    </lineage>
</organism>
<feature type="region of interest" description="Disordered" evidence="1">
    <location>
        <begin position="116"/>
        <end position="143"/>
    </location>
</feature>
<dbReference type="EnsemblPlants" id="HORVU.MOREX.r3.7HG0745400.1">
    <property type="protein sequence ID" value="HORVU.MOREX.r3.7HG0745400.1.CDS1"/>
    <property type="gene ID" value="HORVU.MOREX.r3.7HG0745400"/>
</dbReference>
<name>A0A8I6YKD3_HORVV</name>
<sequence length="143" mass="15274">MPNSPKVFSSSAAATSRRSLLRRLLSSPAVSAACLLFGLAGFLAAAISVAWDRRPGDAAGGATELPAGHATGSRGRHKVMAFVGIFTGFGSVGRRRTLRRTWLPSDRQGLLRLVGGGAARRSRPAATRSSGRRRRRRHRRVVS</sequence>
<dbReference type="Gramene" id="HORVU.MOREX.r2.7HG0618170.1">
    <property type="protein sequence ID" value="HORVU.MOREX.r2.7HG0618170.1.CDS.1"/>
    <property type="gene ID" value="HORVU.MOREX.r2.7HG0618170"/>
</dbReference>
<keyword evidence="2" id="KW-1133">Transmembrane helix</keyword>
<keyword evidence="4" id="KW-1185">Reference proteome</keyword>
<dbReference type="Gramene" id="HORVU.MOREX.r3.7HG0745400.1">
    <property type="protein sequence ID" value="HORVU.MOREX.r3.7HG0745400.1.CDS1"/>
    <property type="gene ID" value="HORVU.MOREX.r3.7HG0745400"/>
</dbReference>
<reference evidence="3" key="3">
    <citation type="submission" date="2022-01" db="UniProtKB">
        <authorList>
            <consortium name="EnsemblPlants"/>
        </authorList>
    </citation>
    <scope>IDENTIFICATION</scope>
    <source>
        <strain evidence="3">subsp. vulgare</strain>
    </source>
</reference>
<feature type="transmembrane region" description="Helical" evidence="2">
    <location>
        <begin position="29"/>
        <end position="51"/>
    </location>
</feature>